<dbReference type="InterPro" id="IPR007145">
    <property type="entry name" value="MAP65_Ase1_PRC1"/>
</dbReference>
<accession>A0A2T3A6F5</accession>
<feature type="compositionally biased region" description="Low complexity" evidence="2">
    <location>
        <begin position="442"/>
        <end position="470"/>
    </location>
</feature>
<dbReference type="Pfam" id="PF03999">
    <property type="entry name" value="MAP65_ASE1"/>
    <property type="match status" value="1"/>
</dbReference>
<dbReference type="GO" id="GO:0051256">
    <property type="term" value="P:mitotic spindle midzone assembly"/>
    <property type="evidence" value="ECO:0007669"/>
    <property type="project" value="TreeGrafter"/>
</dbReference>
<organism evidence="3 4">
    <name type="scientific">Coniella lustricola</name>
    <dbReference type="NCBI Taxonomy" id="2025994"/>
    <lineage>
        <taxon>Eukaryota</taxon>
        <taxon>Fungi</taxon>
        <taxon>Dikarya</taxon>
        <taxon>Ascomycota</taxon>
        <taxon>Pezizomycotina</taxon>
        <taxon>Sordariomycetes</taxon>
        <taxon>Sordariomycetidae</taxon>
        <taxon>Diaporthales</taxon>
        <taxon>Schizoparmaceae</taxon>
        <taxon>Coniella</taxon>
    </lineage>
</organism>
<dbReference type="STRING" id="2025994.A0A2T3A6F5"/>
<feature type="compositionally biased region" description="Acidic residues" evidence="2">
    <location>
        <begin position="685"/>
        <end position="699"/>
    </location>
</feature>
<evidence type="ECO:0000313" key="4">
    <source>
        <dbReference type="Proteomes" id="UP000241462"/>
    </source>
</evidence>
<dbReference type="PANTHER" id="PTHR19321:SF41">
    <property type="entry name" value="FASCETTO-RELATED"/>
    <property type="match status" value="1"/>
</dbReference>
<name>A0A2T3A6F5_9PEZI</name>
<dbReference type="InParanoid" id="A0A2T3A6F5"/>
<dbReference type="PANTHER" id="PTHR19321">
    <property type="entry name" value="PROTEIN REGULATOR OF CYTOKINESIS 1 PRC1-RELATED"/>
    <property type="match status" value="1"/>
</dbReference>
<feature type="compositionally biased region" description="Basic and acidic residues" evidence="2">
    <location>
        <begin position="616"/>
        <end position="627"/>
    </location>
</feature>
<evidence type="ECO:0000313" key="3">
    <source>
        <dbReference type="EMBL" id="PSR83770.1"/>
    </source>
</evidence>
<dbReference type="AlphaFoldDB" id="A0A2T3A6F5"/>
<feature type="region of interest" description="Disordered" evidence="2">
    <location>
        <begin position="569"/>
        <end position="770"/>
    </location>
</feature>
<dbReference type="GO" id="GO:0005737">
    <property type="term" value="C:cytoplasm"/>
    <property type="evidence" value="ECO:0007669"/>
    <property type="project" value="TreeGrafter"/>
</dbReference>
<protein>
    <submittedName>
        <fullName evidence="3">Microtubule associated protein-domain-containing protein</fullName>
    </submittedName>
</protein>
<dbReference type="OrthoDB" id="642895at2759"/>
<feature type="coiled-coil region" evidence="1">
    <location>
        <begin position="192"/>
        <end position="226"/>
    </location>
</feature>
<reference evidence="3 4" key="1">
    <citation type="journal article" date="2018" name="Mycol. Prog.">
        <title>Coniella lustricola, a new species from submerged detritus.</title>
        <authorList>
            <person name="Raudabaugh D.B."/>
            <person name="Iturriaga T."/>
            <person name="Carver A."/>
            <person name="Mondo S."/>
            <person name="Pangilinan J."/>
            <person name="Lipzen A."/>
            <person name="He G."/>
            <person name="Amirebrahimi M."/>
            <person name="Grigoriev I.V."/>
            <person name="Miller A.N."/>
        </authorList>
    </citation>
    <scope>NUCLEOTIDE SEQUENCE [LARGE SCALE GENOMIC DNA]</scope>
    <source>
        <strain evidence="3 4">B22-T-1</strain>
    </source>
</reference>
<feature type="compositionally biased region" description="Polar residues" evidence="2">
    <location>
        <begin position="641"/>
        <end position="654"/>
    </location>
</feature>
<dbReference type="EMBL" id="KZ678454">
    <property type="protein sequence ID" value="PSR83770.1"/>
    <property type="molecule type" value="Genomic_DNA"/>
</dbReference>
<keyword evidence="1" id="KW-0175">Coiled coil</keyword>
<evidence type="ECO:0000256" key="2">
    <source>
        <dbReference type="SAM" id="MobiDB-lite"/>
    </source>
</evidence>
<gene>
    <name evidence="3" type="ORF">BD289DRAFT_277404</name>
</gene>
<proteinExistence type="predicted"/>
<dbReference type="Gene3D" id="1.20.58.1520">
    <property type="match status" value="1"/>
</dbReference>
<sequence length="770" mass="87339">MQLYTALSEALNNHVRQVTAEKKELVAEAQKIITTVRQMEASLDSPSASRRSYRSSEDDGLEVSYPLTKCIQSLKEKQTQVAKLHKERFEEVKKLVQALQSYSSHLEPSFVRVELPPTGPNQSIPPNFDISHSYLDRLDHEFTRVYEEYERRIQTVTSLCENIISLWAELGTPQAQTDSAIVKYYRDSPEQLGLHEEDIARLRAKKDKLESEKKNREKRLRDLKDAVEALWEKLGVEERERKAFLNANRGCGVRQINEFDDELARLNELKRQNLHLFVEDARCKLQVLWDALYFAEDEMLEFTPAFSDVYSDALLEAHEQEIERLETLKEQRAPTLALVEKHQTLITERQELEASSQDASRLLAKGAKGERRDPGKLLREEKMRKRIAKELPKVTTELRKTLEQFEDEWGRPFYVHGERYLDVLDAQDRPAPGPRSRTPANSSMPSRTTTTPRSIPPITRSNSVVSTTRSQAPSRAGANTPTTSVFNSLPTKRGQPPPTAGSLRGSPTKIGSPTKLPARAPLSNLKHVNETANRLNQELEKPTADTVRRGAVPLLRAPPPRMRDLHSVPDSLASPGHFRHTDIGSSIARQASPEDAYDDRRKQNSNDFPRPLHFASEYDRPSSHNDFRGYPGKGSFRYSDDSQPNQRFTQSFASQPKRHSPQIRQVSNQSTNSNGTVITGSENWETYDDFSEPEEEDNGGEMYYAKIRPASKTSPNYVPAEPFARYDSGSSSSSRQLRGIPPAQKPPVMVDDDGNRIFSGSEWTDEDGVF</sequence>
<dbReference type="GO" id="GO:0008017">
    <property type="term" value="F:microtubule binding"/>
    <property type="evidence" value="ECO:0007669"/>
    <property type="project" value="InterPro"/>
</dbReference>
<dbReference type="GO" id="GO:1990023">
    <property type="term" value="C:mitotic spindle midzone"/>
    <property type="evidence" value="ECO:0007669"/>
    <property type="project" value="TreeGrafter"/>
</dbReference>
<feature type="compositionally biased region" description="Polar residues" evidence="2">
    <location>
        <begin position="662"/>
        <end position="684"/>
    </location>
</feature>
<keyword evidence="4" id="KW-1185">Reference proteome</keyword>
<dbReference type="Proteomes" id="UP000241462">
    <property type="component" value="Unassembled WGS sequence"/>
</dbReference>
<evidence type="ECO:0000256" key="1">
    <source>
        <dbReference type="SAM" id="Coils"/>
    </source>
</evidence>
<feature type="region of interest" description="Disordered" evidence="2">
    <location>
        <begin position="426"/>
        <end position="527"/>
    </location>
</feature>
<feature type="compositionally biased region" description="Polar residues" evidence="2">
    <location>
        <begin position="471"/>
        <end position="490"/>
    </location>
</feature>